<reference evidence="1 2" key="1">
    <citation type="submission" date="2021-06" db="EMBL/GenBank/DDBJ databases">
        <title>Caerostris extrusa draft genome.</title>
        <authorList>
            <person name="Kono N."/>
            <person name="Arakawa K."/>
        </authorList>
    </citation>
    <scope>NUCLEOTIDE SEQUENCE [LARGE SCALE GENOMIC DNA]</scope>
</reference>
<comment type="caution">
    <text evidence="1">The sequence shown here is derived from an EMBL/GenBank/DDBJ whole genome shotgun (WGS) entry which is preliminary data.</text>
</comment>
<evidence type="ECO:0000313" key="1">
    <source>
        <dbReference type="EMBL" id="GIY76687.1"/>
    </source>
</evidence>
<dbReference type="AlphaFoldDB" id="A0AAV4W1W1"/>
<proteinExistence type="predicted"/>
<protein>
    <submittedName>
        <fullName evidence="1">Uncharacterized protein</fullName>
    </submittedName>
</protein>
<organism evidence="1 2">
    <name type="scientific">Caerostris extrusa</name>
    <name type="common">Bark spider</name>
    <name type="synonym">Caerostris bankana</name>
    <dbReference type="NCBI Taxonomy" id="172846"/>
    <lineage>
        <taxon>Eukaryota</taxon>
        <taxon>Metazoa</taxon>
        <taxon>Ecdysozoa</taxon>
        <taxon>Arthropoda</taxon>
        <taxon>Chelicerata</taxon>
        <taxon>Arachnida</taxon>
        <taxon>Araneae</taxon>
        <taxon>Araneomorphae</taxon>
        <taxon>Entelegynae</taxon>
        <taxon>Araneoidea</taxon>
        <taxon>Araneidae</taxon>
        <taxon>Caerostris</taxon>
    </lineage>
</organism>
<accession>A0AAV4W1W1</accession>
<sequence length="112" mass="12792">MSGLRHGTVEWCGVVAGLRHDESLFVKKAQSTSPLDAIVFRPKRTGAIPDYMYSILHQHEKVIENYQMELSYHLMYLRHTTVQPTSGAKEEIEKLVTTALQKSGTMKNMHDF</sequence>
<dbReference type="Proteomes" id="UP001054945">
    <property type="component" value="Unassembled WGS sequence"/>
</dbReference>
<name>A0AAV4W1W1_CAEEX</name>
<dbReference type="EMBL" id="BPLR01015515">
    <property type="protein sequence ID" value="GIY76687.1"/>
    <property type="molecule type" value="Genomic_DNA"/>
</dbReference>
<gene>
    <name evidence="1" type="ORF">CEXT_132661</name>
</gene>
<evidence type="ECO:0000313" key="2">
    <source>
        <dbReference type="Proteomes" id="UP001054945"/>
    </source>
</evidence>
<keyword evidence="2" id="KW-1185">Reference proteome</keyword>